<evidence type="ECO:0000259" key="8">
    <source>
        <dbReference type="PROSITE" id="PS50931"/>
    </source>
</evidence>
<dbReference type="Proteomes" id="UP000661163">
    <property type="component" value="Unassembled WGS sequence"/>
</dbReference>
<dbReference type="InterPro" id="IPR036390">
    <property type="entry name" value="WH_DNA-bd_sf"/>
</dbReference>
<dbReference type="EMBL" id="WUFC01000031">
    <property type="protein sequence ID" value="NEI51732.1"/>
    <property type="molecule type" value="Genomic_DNA"/>
</dbReference>
<keyword evidence="2" id="KW-0805">Transcription regulation</keyword>
<accession>A0AAE5C578</accession>
<keyword evidence="3" id="KW-0238">DNA-binding</keyword>
<evidence type="ECO:0000313" key="10">
    <source>
        <dbReference type="Proteomes" id="UP000661163"/>
    </source>
</evidence>
<dbReference type="InterPro" id="IPR005119">
    <property type="entry name" value="LysR_subst-bd"/>
</dbReference>
<dbReference type="GO" id="GO:0006351">
    <property type="term" value="P:DNA-templated transcription"/>
    <property type="evidence" value="ECO:0007669"/>
    <property type="project" value="TreeGrafter"/>
</dbReference>
<dbReference type="SUPFAM" id="SSF46785">
    <property type="entry name" value="Winged helix' DNA-binding domain"/>
    <property type="match status" value="1"/>
</dbReference>
<comment type="caution">
    <text evidence="9">The sequence shown here is derived from an EMBL/GenBank/DDBJ whole genome shotgun (WGS) entry which is preliminary data.</text>
</comment>
<evidence type="ECO:0000313" key="9">
    <source>
        <dbReference type="EMBL" id="NEI51732.1"/>
    </source>
</evidence>
<evidence type="ECO:0000256" key="4">
    <source>
        <dbReference type="ARBA" id="ARBA00023163"/>
    </source>
</evidence>
<dbReference type="AlphaFoldDB" id="A0AAE5C578"/>
<organism evidence="9 10">
    <name type="scientific">Rhizobium ruizarguesonis</name>
    <dbReference type="NCBI Taxonomy" id="2081791"/>
    <lineage>
        <taxon>Bacteria</taxon>
        <taxon>Pseudomonadati</taxon>
        <taxon>Pseudomonadota</taxon>
        <taxon>Alphaproteobacteria</taxon>
        <taxon>Hyphomicrobiales</taxon>
        <taxon>Rhizobiaceae</taxon>
        <taxon>Rhizobium/Agrobacterium group</taxon>
        <taxon>Rhizobium</taxon>
    </lineage>
</organism>
<dbReference type="Pfam" id="PF00126">
    <property type="entry name" value="HTH_1"/>
    <property type="match status" value="1"/>
</dbReference>
<comment type="similarity">
    <text evidence="1">Belongs to the LysR transcriptional regulatory family.</text>
</comment>
<dbReference type="InterPro" id="IPR058163">
    <property type="entry name" value="LysR-type_TF_proteobact-type"/>
</dbReference>
<dbReference type="PANTHER" id="PTHR30537">
    <property type="entry name" value="HTH-TYPE TRANSCRIPTIONAL REGULATOR"/>
    <property type="match status" value="1"/>
</dbReference>
<proteinExistence type="inferred from homology"/>
<evidence type="ECO:0000256" key="6">
    <source>
        <dbReference type="ARBA" id="ARBA00067332"/>
    </source>
</evidence>
<name>A0AAE5C578_9HYPH</name>
<dbReference type="InterPro" id="IPR036388">
    <property type="entry name" value="WH-like_DNA-bd_sf"/>
</dbReference>
<dbReference type="PROSITE" id="PS50931">
    <property type="entry name" value="HTH_LYSR"/>
    <property type="match status" value="1"/>
</dbReference>
<dbReference type="Gene3D" id="1.10.10.10">
    <property type="entry name" value="Winged helix-like DNA-binding domain superfamily/Winged helix DNA-binding domain"/>
    <property type="match status" value="1"/>
</dbReference>
<dbReference type="GO" id="GO:0003700">
    <property type="term" value="F:DNA-binding transcription factor activity"/>
    <property type="evidence" value="ECO:0007669"/>
    <property type="project" value="InterPro"/>
</dbReference>
<dbReference type="InterPro" id="IPR000847">
    <property type="entry name" value="LysR_HTH_N"/>
</dbReference>
<evidence type="ECO:0000256" key="1">
    <source>
        <dbReference type="ARBA" id="ARBA00009437"/>
    </source>
</evidence>
<gene>
    <name evidence="9" type="ORF">GR217_29195</name>
</gene>
<evidence type="ECO:0000256" key="2">
    <source>
        <dbReference type="ARBA" id="ARBA00023015"/>
    </source>
</evidence>
<dbReference type="FunFam" id="1.10.10.10:FF:000001">
    <property type="entry name" value="LysR family transcriptional regulator"/>
    <property type="match status" value="1"/>
</dbReference>
<evidence type="ECO:0000256" key="5">
    <source>
        <dbReference type="ARBA" id="ARBA00054626"/>
    </source>
</evidence>
<dbReference type="Pfam" id="PF03466">
    <property type="entry name" value="LysR_substrate"/>
    <property type="match status" value="1"/>
</dbReference>
<evidence type="ECO:0000256" key="7">
    <source>
        <dbReference type="ARBA" id="ARBA00083243"/>
    </source>
</evidence>
<evidence type="ECO:0000256" key="3">
    <source>
        <dbReference type="ARBA" id="ARBA00023125"/>
    </source>
</evidence>
<feature type="domain" description="HTH lysR-type" evidence="8">
    <location>
        <begin position="17"/>
        <end position="74"/>
    </location>
</feature>
<comment type="function">
    <text evidence="5">Transcriptional regulator of the ttuABCDE tartrate utilization operon.</text>
</comment>
<dbReference type="PANTHER" id="PTHR30537:SF1">
    <property type="entry name" value="HTH-TYPE TRANSCRIPTIONAL REGULATOR PGRR"/>
    <property type="match status" value="1"/>
</dbReference>
<dbReference type="SUPFAM" id="SSF53850">
    <property type="entry name" value="Periplasmic binding protein-like II"/>
    <property type="match status" value="1"/>
</dbReference>
<dbReference type="GO" id="GO:0043565">
    <property type="term" value="F:sequence-specific DNA binding"/>
    <property type="evidence" value="ECO:0007669"/>
    <property type="project" value="TreeGrafter"/>
</dbReference>
<dbReference type="Gene3D" id="3.40.190.290">
    <property type="match status" value="1"/>
</dbReference>
<protein>
    <recommendedName>
        <fullName evidence="6">HTH-type transcriptional regulator TtuA</fullName>
    </recommendedName>
    <alternativeName>
        <fullName evidence="7">Tartrate utilization transcriptional regulator</fullName>
    </alternativeName>
</protein>
<keyword evidence="4" id="KW-0804">Transcription</keyword>
<sequence length="307" mass="34160">MGHASKAMKQRLTMGDDLFSLLPAFRMVATTGGFTAASGRLGITPSGVSQKIRQIESLVGTRLFERTSRSVRLTEAGRRLLQDTDRAFSDIADALDRVRTVEKRPAGNLRINLSRLAAQVCILPRLAAFVRHYPDIAVELTTDDRLTDIVAGGFDAGIRFADTLEMDMIARAIGPVLRRSVLASRSYVEATGIPQHPNDLASHQLIRYRFPASQRLVPLTFNIDGQVLRLDPSPRLVFDDNHHFGFAVRSGLGIAQLFRETEIPAIEAGELVELLTGFEPRPLQFQLYYPTRAQSPKLRAFIEWFCG</sequence>
<reference evidence="9 10" key="1">
    <citation type="submission" date="2019-12" db="EMBL/GenBank/DDBJ databases">
        <title>Rhizobium genotypes associated with high levels of biological nitrogen fixation by grain legumes in a temperate-maritime cropping system.</title>
        <authorList>
            <person name="Maluk M."/>
            <person name="Francesc Ferrando Molina F."/>
            <person name="Lopez Del Egido L."/>
            <person name="Lafos M."/>
            <person name="Langarica-Fuentes A."/>
            <person name="Gebre Yohannes G."/>
            <person name="Young M.W."/>
            <person name="Martin P."/>
            <person name="Gantlett R."/>
            <person name="Kenicer G."/>
            <person name="Hawes C."/>
            <person name="Begg G.S."/>
            <person name="Quilliam R.S."/>
            <person name="Squire G.R."/>
            <person name="Poole P.S."/>
            <person name="Young P.W."/>
            <person name="Iannetta P.M."/>
            <person name="James E.K."/>
        </authorList>
    </citation>
    <scope>NUCLEOTIDE SEQUENCE [LARGE SCALE GENOMIC DNA]</scope>
    <source>
        <strain evidence="9 10">JHI985</strain>
    </source>
</reference>